<reference evidence="2 3" key="1">
    <citation type="submission" date="2018-07" db="EMBL/GenBank/DDBJ databases">
        <title>Chitinophaga K2CV101002-2 sp. nov., isolated from a monsoon evergreen broad-leaved forest soil.</title>
        <authorList>
            <person name="Lv Y."/>
        </authorList>
    </citation>
    <scope>NUCLEOTIDE SEQUENCE [LARGE SCALE GENOMIC DNA]</scope>
    <source>
        <strain evidence="2 3">GDMCC 1.1288</strain>
    </source>
</reference>
<dbReference type="AlphaFoldDB" id="A0A3E1Y5S9"/>
<dbReference type="InterPro" id="IPR002734">
    <property type="entry name" value="RibDG_C"/>
</dbReference>
<dbReference type="InterPro" id="IPR050765">
    <property type="entry name" value="Riboflavin_Biosynth_HTPR"/>
</dbReference>
<dbReference type="GO" id="GO:0008703">
    <property type="term" value="F:5-amino-6-(5-phosphoribosylamino)uracil reductase activity"/>
    <property type="evidence" value="ECO:0007669"/>
    <property type="project" value="InterPro"/>
</dbReference>
<sequence>MKKLVFGINLTIDGCCDHTKGTGDEEIHEYFANLIREADVLVYGRKTYELMVPFWPDIAKDLSGPTKSINDFALAFDAVDKIVVFSHTLDKVENPKVEVVNTDLKEEIIKLKQGEGKDILLGGVDLPSQLVALDLIDEYRIVIQPYIVGEGRRLFDDVNLLEKLKLELVESKQLKSGAIALHYVKNPRS</sequence>
<dbReference type="Gene3D" id="3.40.430.10">
    <property type="entry name" value="Dihydrofolate Reductase, subunit A"/>
    <property type="match status" value="1"/>
</dbReference>
<dbReference type="GO" id="GO:0009231">
    <property type="term" value="P:riboflavin biosynthetic process"/>
    <property type="evidence" value="ECO:0007669"/>
    <property type="project" value="InterPro"/>
</dbReference>
<feature type="domain" description="Bacterial bifunctional deaminase-reductase C-terminal" evidence="1">
    <location>
        <begin position="4"/>
        <end position="178"/>
    </location>
</feature>
<dbReference type="RefSeq" id="WP_116977651.1">
    <property type="nucleotide sequence ID" value="NZ_QPMM01000011.1"/>
</dbReference>
<proteinExistence type="predicted"/>
<dbReference type="InterPro" id="IPR024072">
    <property type="entry name" value="DHFR-like_dom_sf"/>
</dbReference>
<organism evidence="2 3">
    <name type="scientific">Chitinophaga silvatica</name>
    <dbReference type="NCBI Taxonomy" id="2282649"/>
    <lineage>
        <taxon>Bacteria</taxon>
        <taxon>Pseudomonadati</taxon>
        <taxon>Bacteroidota</taxon>
        <taxon>Chitinophagia</taxon>
        <taxon>Chitinophagales</taxon>
        <taxon>Chitinophagaceae</taxon>
        <taxon>Chitinophaga</taxon>
    </lineage>
</organism>
<dbReference type="SUPFAM" id="SSF53597">
    <property type="entry name" value="Dihydrofolate reductase-like"/>
    <property type="match status" value="1"/>
</dbReference>
<keyword evidence="3" id="KW-1185">Reference proteome</keyword>
<dbReference type="Pfam" id="PF01872">
    <property type="entry name" value="RibD_C"/>
    <property type="match status" value="1"/>
</dbReference>
<evidence type="ECO:0000259" key="1">
    <source>
        <dbReference type="Pfam" id="PF01872"/>
    </source>
</evidence>
<evidence type="ECO:0000313" key="2">
    <source>
        <dbReference type="EMBL" id="RFS20089.1"/>
    </source>
</evidence>
<accession>A0A3E1Y5S9</accession>
<protein>
    <submittedName>
        <fullName evidence="2">Dihydrofolate reductase</fullName>
    </submittedName>
</protein>
<dbReference type="PANTHER" id="PTHR38011:SF11">
    <property type="entry name" value="2,5-DIAMINO-6-RIBOSYLAMINO-4(3H)-PYRIMIDINONE 5'-PHOSPHATE REDUCTASE"/>
    <property type="match status" value="1"/>
</dbReference>
<dbReference type="Proteomes" id="UP000260644">
    <property type="component" value="Unassembled WGS sequence"/>
</dbReference>
<name>A0A3E1Y5S9_9BACT</name>
<evidence type="ECO:0000313" key="3">
    <source>
        <dbReference type="Proteomes" id="UP000260644"/>
    </source>
</evidence>
<gene>
    <name evidence="2" type="ORF">DVR12_20440</name>
</gene>
<dbReference type="PANTHER" id="PTHR38011">
    <property type="entry name" value="DIHYDROFOLATE REDUCTASE FAMILY PROTEIN (AFU_ORTHOLOGUE AFUA_8G06820)"/>
    <property type="match status" value="1"/>
</dbReference>
<dbReference type="EMBL" id="QPMM01000011">
    <property type="protein sequence ID" value="RFS20089.1"/>
    <property type="molecule type" value="Genomic_DNA"/>
</dbReference>
<dbReference type="OrthoDB" id="195113at2"/>
<comment type="caution">
    <text evidence="2">The sequence shown here is derived from an EMBL/GenBank/DDBJ whole genome shotgun (WGS) entry which is preliminary data.</text>
</comment>